<gene>
    <name evidence="2" type="ordered locus">Desaci_1810</name>
</gene>
<keyword evidence="1" id="KW-1133">Transmembrane helix</keyword>
<dbReference type="Proteomes" id="UP000002892">
    <property type="component" value="Chromosome"/>
</dbReference>
<dbReference type="OrthoDB" id="9811308at2"/>
<dbReference type="HOGENOM" id="CLU_157896_0_1_9"/>
<dbReference type="EMBL" id="CP003639">
    <property type="protein sequence ID" value="AFM40797.1"/>
    <property type="molecule type" value="Genomic_DNA"/>
</dbReference>
<dbReference type="RefSeq" id="WP_014826803.1">
    <property type="nucleotide sequence ID" value="NC_018068.1"/>
</dbReference>
<evidence type="ECO:0000256" key="1">
    <source>
        <dbReference type="SAM" id="Phobius"/>
    </source>
</evidence>
<feature type="transmembrane region" description="Helical" evidence="1">
    <location>
        <begin position="70"/>
        <end position="101"/>
    </location>
</feature>
<dbReference type="Pfam" id="PF05437">
    <property type="entry name" value="AzlD"/>
    <property type="match status" value="1"/>
</dbReference>
<protein>
    <submittedName>
        <fullName evidence="2">Putative membrane protein</fullName>
    </submittedName>
</protein>
<keyword evidence="1" id="KW-0812">Transmembrane</keyword>
<name>I4D4S3_DESAJ</name>
<sequence>MPIHFVETIFLMTLVTYGSRVLPFLLFKGTNVQGFVRNFIELVPIALLAALVIPELVTPGGSVVVLNNPYLWAGILTFLFARKIPNLFLGILFGMIVYWGLDKLMLVFH</sequence>
<proteinExistence type="predicted"/>
<dbReference type="KEGG" id="dai:Desaci_1810"/>
<reference evidence="2 3" key="1">
    <citation type="journal article" date="2012" name="J. Bacteriol.">
        <title>Complete genome sequences of Desulfosporosinus orientis DSM765T, Desulfosporosinus youngiae DSM17734T, Desulfosporosinus meridiei DSM13257T, and Desulfosporosinus acidiphilus DSM22704T.</title>
        <authorList>
            <person name="Pester M."/>
            <person name="Brambilla E."/>
            <person name="Alazard D."/>
            <person name="Rattei T."/>
            <person name="Weinmaier T."/>
            <person name="Han J."/>
            <person name="Lucas S."/>
            <person name="Lapidus A."/>
            <person name="Cheng J.F."/>
            <person name="Goodwin L."/>
            <person name="Pitluck S."/>
            <person name="Peters L."/>
            <person name="Ovchinnikova G."/>
            <person name="Teshima H."/>
            <person name="Detter J.C."/>
            <person name="Han C.S."/>
            <person name="Tapia R."/>
            <person name="Land M.L."/>
            <person name="Hauser L."/>
            <person name="Kyrpides N.C."/>
            <person name="Ivanova N.N."/>
            <person name="Pagani I."/>
            <person name="Huntmann M."/>
            <person name="Wei C.L."/>
            <person name="Davenport K.W."/>
            <person name="Daligault H."/>
            <person name="Chain P.S."/>
            <person name="Chen A."/>
            <person name="Mavromatis K."/>
            <person name="Markowitz V."/>
            <person name="Szeto E."/>
            <person name="Mikhailova N."/>
            <person name="Pati A."/>
            <person name="Wagner M."/>
            <person name="Woyke T."/>
            <person name="Ollivier B."/>
            <person name="Klenk H.P."/>
            <person name="Spring S."/>
            <person name="Loy A."/>
        </authorList>
    </citation>
    <scope>NUCLEOTIDE SEQUENCE [LARGE SCALE GENOMIC DNA]</scope>
    <source>
        <strain evidence="3">DSM 22704 / JCM 16185 / SJ4</strain>
    </source>
</reference>
<evidence type="ECO:0000313" key="2">
    <source>
        <dbReference type="EMBL" id="AFM40797.1"/>
    </source>
</evidence>
<keyword evidence="3" id="KW-1185">Reference proteome</keyword>
<organism evidence="2 3">
    <name type="scientific">Desulfosporosinus acidiphilus (strain DSM 22704 / JCM 16185 / SJ4)</name>
    <dbReference type="NCBI Taxonomy" id="646529"/>
    <lineage>
        <taxon>Bacteria</taxon>
        <taxon>Bacillati</taxon>
        <taxon>Bacillota</taxon>
        <taxon>Clostridia</taxon>
        <taxon>Eubacteriales</taxon>
        <taxon>Desulfitobacteriaceae</taxon>
        <taxon>Desulfosporosinus</taxon>
    </lineage>
</organism>
<dbReference type="InterPro" id="IPR008407">
    <property type="entry name" value="Brnchd-chn_aa_trnsp_AzlD"/>
</dbReference>
<dbReference type="STRING" id="646529.Desaci_1810"/>
<accession>I4D4S3</accession>
<feature type="transmembrane region" description="Helical" evidence="1">
    <location>
        <begin position="6"/>
        <end position="27"/>
    </location>
</feature>
<dbReference type="eggNOG" id="COG4392">
    <property type="taxonomic scope" value="Bacteria"/>
</dbReference>
<keyword evidence="1" id="KW-0472">Membrane</keyword>
<feature type="transmembrane region" description="Helical" evidence="1">
    <location>
        <begin position="39"/>
        <end position="58"/>
    </location>
</feature>
<evidence type="ECO:0000313" key="3">
    <source>
        <dbReference type="Proteomes" id="UP000002892"/>
    </source>
</evidence>
<dbReference type="AlphaFoldDB" id="I4D4S3"/>